<dbReference type="PANTHER" id="PTHR33375">
    <property type="entry name" value="CHROMOSOME-PARTITIONING PROTEIN PARB-RELATED"/>
    <property type="match status" value="1"/>
</dbReference>
<evidence type="ECO:0000259" key="2">
    <source>
        <dbReference type="SMART" id="SM00470"/>
    </source>
</evidence>
<dbReference type="EMBL" id="JAUSVO010000003">
    <property type="protein sequence ID" value="MDQ0437997.1"/>
    <property type="molecule type" value="Genomic_DNA"/>
</dbReference>
<dbReference type="Gene3D" id="1.10.10.2830">
    <property type="match status" value="1"/>
</dbReference>
<evidence type="ECO:0000313" key="3">
    <source>
        <dbReference type="EMBL" id="MDQ0437997.1"/>
    </source>
</evidence>
<keyword evidence="4" id="KW-1185">Reference proteome</keyword>
<protein>
    <recommendedName>
        <fullName evidence="2">ParB-like N-terminal domain-containing protein</fullName>
    </recommendedName>
</protein>
<feature type="region of interest" description="Disordered" evidence="1">
    <location>
        <begin position="259"/>
        <end position="289"/>
    </location>
</feature>
<dbReference type="Proteomes" id="UP001241603">
    <property type="component" value="Unassembled WGS sequence"/>
</dbReference>
<sequence length="350" mass="38640">MGMMVKIAEIAVGERHRKDMGDLKALAENIREQGLLQPIGITEDKVLVFGERRMRACEAYLKWNEIDCRIVNVTSILEGEYAENEMRRAFTPSERIAIAEAVERKLGERRGRPRPAISKLQGKENVPNRAQFPTGTKSRDIAAKAAGFSSHQQMERTAKVVQFGAPKVVEKMDAGEISISKAAELVNLPAREQVAAVTGPTEADAAEKREEATRQLIADTEHSVAVYGSSAYTDYVLKHGRRPDRETAATIGALLGGQVRADDGSMQPPKSASQKAAERDERDGRKERSLIAGECSRATYAIANLGANKLSPAEVARNIDRWQAPTILANLENAVDWLNRFAKEWRVHVK</sequence>
<dbReference type="InterPro" id="IPR036086">
    <property type="entry name" value="ParB/Sulfiredoxin_sf"/>
</dbReference>
<feature type="domain" description="ParB-like N-terminal" evidence="2">
    <location>
        <begin position="3"/>
        <end position="85"/>
    </location>
</feature>
<dbReference type="InterPro" id="IPR050336">
    <property type="entry name" value="Chromosome_partition/occlusion"/>
</dbReference>
<proteinExistence type="predicted"/>
<dbReference type="SUPFAM" id="SSF110849">
    <property type="entry name" value="ParB/Sulfiredoxin"/>
    <property type="match status" value="1"/>
</dbReference>
<dbReference type="Pfam" id="PF02195">
    <property type="entry name" value="ParB_N"/>
    <property type="match status" value="1"/>
</dbReference>
<dbReference type="RefSeq" id="WP_266348919.1">
    <property type="nucleotide sequence ID" value="NZ_JAPKNG010000003.1"/>
</dbReference>
<dbReference type="SMART" id="SM00470">
    <property type="entry name" value="ParB"/>
    <property type="match status" value="1"/>
</dbReference>
<gene>
    <name evidence="3" type="ORF">QO014_002389</name>
</gene>
<dbReference type="InterPro" id="IPR003115">
    <property type="entry name" value="ParB_N"/>
</dbReference>
<dbReference type="PANTHER" id="PTHR33375:SF1">
    <property type="entry name" value="CHROMOSOME-PARTITIONING PROTEIN PARB-RELATED"/>
    <property type="match status" value="1"/>
</dbReference>
<comment type="caution">
    <text evidence="3">The sequence shown here is derived from an EMBL/GenBank/DDBJ whole genome shotgun (WGS) entry which is preliminary data.</text>
</comment>
<reference evidence="3 4" key="1">
    <citation type="submission" date="2023-07" db="EMBL/GenBank/DDBJ databases">
        <title>Genomic Encyclopedia of Type Strains, Phase IV (KMG-IV): sequencing the most valuable type-strain genomes for metagenomic binning, comparative biology and taxonomic classification.</title>
        <authorList>
            <person name="Goeker M."/>
        </authorList>
    </citation>
    <scope>NUCLEOTIDE SEQUENCE [LARGE SCALE GENOMIC DNA]</scope>
    <source>
        <strain evidence="3 4">B6-8</strain>
    </source>
</reference>
<dbReference type="Gene3D" id="3.90.1530.30">
    <property type="match status" value="1"/>
</dbReference>
<feature type="region of interest" description="Disordered" evidence="1">
    <location>
        <begin position="107"/>
        <end position="138"/>
    </location>
</feature>
<name>A0ABU0H7J5_9HYPH</name>
<organism evidence="3 4">
    <name type="scientific">Kaistia dalseonensis</name>
    <dbReference type="NCBI Taxonomy" id="410840"/>
    <lineage>
        <taxon>Bacteria</taxon>
        <taxon>Pseudomonadati</taxon>
        <taxon>Pseudomonadota</taxon>
        <taxon>Alphaproteobacteria</taxon>
        <taxon>Hyphomicrobiales</taxon>
        <taxon>Kaistiaceae</taxon>
        <taxon>Kaistia</taxon>
    </lineage>
</organism>
<evidence type="ECO:0000256" key="1">
    <source>
        <dbReference type="SAM" id="MobiDB-lite"/>
    </source>
</evidence>
<accession>A0ABU0H7J5</accession>
<feature type="compositionally biased region" description="Basic and acidic residues" evidence="1">
    <location>
        <begin position="276"/>
        <end position="289"/>
    </location>
</feature>
<evidence type="ECO:0000313" key="4">
    <source>
        <dbReference type="Proteomes" id="UP001241603"/>
    </source>
</evidence>